<feature type="region of interest" description="Disordered" evidence="2">
    <location>
        <begin position="369"/>
        <end position="467"/>
    </location>
</feature>
<evidence type="ECO:0000256" key="2">
    <source>
        <dbReference type="SAM" id="MobiDB-lite"/>
    </source>
</evidence>
<feature type="compositionally biased region" description="Basic and acidic residues" evidence="2">
    <location>
        <begin position="412"/>
        <end position="437"/>
    </location>
</feature>
<accession>A0A0H5R8J2</accession>
<proteinExistence type="predicted"/>
<dbReference type="AlphaFoldDB" id="A0A0H5R8J2"/>
<evidence type="ECO:0000256" key="1">
    <source>
        <dbReference type="SAM" id="Coils"/>
    </source>
</evidence>
<organism evidence="3">
    <name type="scientific">Spongospora subterranea</name>
    <dbReference type="NCBI Taxonomy" id="70186"/>
    <lineage>
        <taxon>Eukaryota</taxon>
        <taxon>Sar</taxon>
        <taxon>Rhizaria</taxon>
        <taxon>Endomyxa</taxon>
        <taxon>Phytomyxea</taxon>
        <taxon>Plasmodiophorida</taxon>
        <taxon>Plasmodiophoridae</taxon>
        <taxon>Spongospora</taxon>
    </lineage>
</organism>
<keyword evidence="1" id="KW-0175">Coiled coil</keyword>
<evidence type="ECO:0000313" key="3">
    <source>
        <dbReference type="EMBL" id="CRZ10037.1"/>
    </source>
</evidence>
<reference evidence="3" key="1">
    <citation type="submission" date="2015-04" db="EMBL/GenBank/DDBJ databases">
        <title>The genome sequence of the plant pathogenic Rhizarian Plasmodiophora brassicae reveals insights in its biotrophic life cycle and the origin of chitin synthesis.</title>
        <authorList>
            <person name="Schwelm A."/>
            <person name="Fogelqvist J."/>
            <person name="Knaust A."/>
            <person name="Julke S."/>
            <person name="Lilja T."/>
            <person name="Dhandapani V."/>
            <person name="Bonilla-Rosso G."/>
            <person name="Karlsson M."/>
            <person name="Shevchenko A."/>
            <person name="Choi S.R."/>
            <person name="Kim H.G."/>
            <person name="Park J.Y."/>
            <person name="Lim Y.P."/>
            <person name="Ludwig-Muller J."/>
            <person name="Dixelius C."/>
        </authorList>
    </citation>
    <scope>NUCLEOTIDE SEQUENCE</scope>
    <source>
        <tissue evidence="3">Potato root galls</tissue>
    </source>
</reference>
<feature type="compositionally biased region" description="Basic and acidic residues" evidence="2">
    <location>
        <begin position="379"/>
        <end position="402"/>
    </location>
</feature>
<dbReference type="EMBL" id="HACM01009595">
    <property type="protein sequence ID" value="CRZ10037.1"/>
    <property type="molecule type" value="Transcribed_RNA"/>
</dbReference>
<feature type="compositionally biased region" description="Basic and acidic residues" evidence="2">
    <location>
        <begin position="445"/>
        <end position="462"/>
    </location>
</feature>
<protein>
    <submittedName>
        <fullName evidence="3">Uncharacterized protein</fullName>
    </submittedName>
</protein>
<sequence>MVLVLSEDETLVRLGRYYPDLPFRSLKSATPVQILTAFNALILKIDGGLNFCFSTVNERTHQRFLASMDALNLKASAPSLAALVRIDKSALQLAFNALLDKIEQSRDPKPRPQDVAQSFLEVLGNTNQRSPPKRSRRASMAVGGGTTLGKISGSRRTSLMLTGTLKNMASSRRTSMAMRRTSTAFKSATLPTDTALLNPVTLKKASHIDNKFSKENNDSTVPCVEQLFDDEHDPFETKTMLISTPVLPSRSKPTRPTSSLSALPITSSNALIADNAEESDAFITKALLARTPCNVGRNSKVVLQECLPPEVIQLMDSLPKEHIVPRAVNFSPVPPRSATVTLLSDDDDVPIRAMAALRLNAKKAISLKGSSANECAQTDGDKADSRLIDENFDRSATKESRAPKKPTSETTSGRDTKLAGKSSKENRDPIPEDEDRKKSGRKTKSTRESRRLAREQRLKELESTPVKTGSAELKLMIDTMQNDLTALKERYDSLAVDDVDGSIVIRDGRLRRISAYISKWKDRRSS</sequence>
<feature type="coiled-coil region" evidence="1">
    <location>
        <begin position="470"/>
        <end position="497"/>
    </location>
</feature>
<name>A0A0H5R8J2_9EUKA</name>
<feature type="region of interest" description="Disordered" evidence="2">
    <location>
        <begin position="124"/>
        <end position="149"/>
    </location>
</feature>